<protein>
    <submittedName>
        <fullName evidence="1">Uncharacterized protein</fullName>
    </submittedName>
</protein>
<reference evidence="1" key="1">
    <citation type="submission" date="2016-10" db="EMBL/GenBank/DDBJ databases">
        <title>Sequence of Gallionella enrichment culture.</title>
        <authorList>
            <person name="Poehlein A."/>
            <person name="Muehling M."/>
            <person name="Daniel R."/>
        </authorList>
    </citation>
    <scope>NUCLEOTIDE SEQUENCE</scope>
</reference>
<accession>A0A1J5PT03</accession>
<dbReference type="EMBL" id="MLJW01002400">
    <property type="protein sequence ID" value="OIQ74742.1"/>
    <property type="molecule type" value="Genomic_DNA"/>
</dbReference>
<organism evidence="1">
    <name type="scientific">mine drainage metagenome</name>
    <dbReference type="NCBI Taxonomy" id="410659"/>
    <lineage>
        <taxon>unclassified sequences</taxon>
        <taxon>metagenomes</taxon>
        <taxon>ecological metagenomes</taxon>
    </lineage>
</organism>
<evidence type="ECO:0000313" key="1">
    <source>
        <dbReference type="EMBL" id="OIQ74742.1"/>
    </source>
</evidence>
<comment type="caution">
    <text evidence="1">The sequence shown here is derived from an EMBL/GenBank/DDBJ whole genome shotgun (WGS) entry which is preliminary data.</text>
</comment>
<gene>
    <name evidence="1" type="ORF">GALL_436000</name>
</gene>
<sequence length="49" mass="5774">MHSPNAEFIKLLPHKIDAAEYWSQDLVDLRNAWLANRGDMQVCNVRHIR</sequence>
<proteinExistence type="predicted"/>
<name>A0A1J5PT03_9ZZZZ</name>
<dbReference type="AlphaFoldDB" id="A0A1J5PT03"/>